<dbReference type="PANTHER" id="PTHR33325">
    <property type="entry name" value="ZINC FINGER, CCHC-TYPE-RELATED"/>
    <property type="match status" value="1"/>
</dbReference>
<dbReference type="SMART" id="SM00343">
    <property type="entry name" value="ZnF_C2HC"/>
    <property type="match status" value="1"/>
</dbReference>
<keyword evidence="1" id="KW-0862">Zinc</keyword>
<feature type="compositionally biased region" description="Basic residues" evidence="2">
    <location>
        <begin position="219"/>
        <end position="229"/>
    </location>
</feature>
<keyword evidence="5" id="KW-1185">Reference proteome</keyword>
<evidence type="ECO:0000256" key="2">
    <source>
        <dbReference type="SAM" id="MobiDB-lite"/>
    </source>
</evidence>
<evidence type="ECO:0000313" key="5">
    <source>
        <dbReference type="Proteomes" id="UP001152484"/>
    </source>
</evidence>
<proteinExistence type="predicted"/>
<dbReference type="Proteomes" id="UP001152484">
    <property type="component" value="Unassembled WGS sequence"/>
</dbReference>
<dbReference type="PROSITE" id="PS50158">
    <property type="entry name" value="ZF_CCHC"/>
    <property type="match status" value="1"/>
</dbReference>
<dbReference type="EMBL" id="CAMAPE010000052">
    <property type="protein sequence ID" value="CAH9109316.1"/>
    <property type="molecule type" value="Genomic_DNA"/>
</dbReference>
<comment type="caution">
    <text evidence="4">The sequence shown here is derived from an EMBL/GenBank/DDBJ whole genome shotgun (WGS) entry which is preliminary data.</text>
</comment>
<dbReference type="AlphaFoldDB" id="A0A9P0ZNQ1"/>
<dbReference type="OrthoDB" id="1692910at2759"/>
<feature type="region of interest" description="Disordered" evidence="2">
    <location>
        <begin position="197"/>
        <end position="236"/>
    </location>
</feature>
<dbReference type="InterPro" id="IPR036875">
    <property type="entry name" value="Znf_CCHC_sf"/>
</dbReference>
<sequence length="345" mass="39679">MKSIMANINKREFDVLDLSGQKYLEWKVDALAHLKANGLEDTIEAINQSSSQDKAKAIIFLRHHLHESLKSEYLLVDDPKELWDNLQERYDHQQKVLLPKAQYDWINLRFQDFKSISDYNSAMFQITSKLKLCGQKVTDADMLEKTFSTMHISNMLLQQQYREKGFKKYSDLISVLLVAEQNNDLLMKNHNLRPTGSSPSIYGPSGHNLATESNATHSGSRRHFKRGHFSGHNNKSYRGYKRVERSNYKGKGKQKAHQINRPTKTSVKTTCYKCGMTGHWANKCRTAKHLVELFQSSMNLNKGNNMEANYVNDTTPPMPKFDVSDFFADNAIMDDAFTINQNVTK</sequence>
<name>A0A9P0ZNQ1_CUSEU</name>
<gene>
    <name evidence="4" type="ORF">CEURO_LOCUS18456</name>
</gene>
<reference evidence="4" key="1">
    <citation type="submission" date="2022-07" db="EMBL/GenBank/DDBJ databases">
        <authorList>
            <person name="Macas J."/>
            <person name="Novak P."/>
            <person name="Neumann P."/>
        </authorList>
    </citation>
    <scope>NUCLEOTIDE SEQUENCE</scope>
</reference>
<dbReference type="GO" id="GO:0003676">
    <property type="term" value="F:nucleic acid binding"/>
    <property type="evidence" value="ECO:0007669"/>
    <property type="project" value="InterPro"/>
</dbReference>
<dbReference type="Gene3D" id="4.10.60.10">
    <property type="entry name" value="Zinc finger, CCHC-type"/>
    <property type="match status" value="1"/>
</dbReference>
<feature type="domain" description="CCHC-type" evidence="3">
    <location>
        <begin position="271"/>
        <end position="285"/>
    </location>
</feature>
<dbReference type="InterPro" id="IPR001878">
    <property type="entry name" value="Znf_CCHC"/>
</dbReference>
<dbReference type="SUPFAM" id="SSF57756">
    <property type="entry name" value="Retrovirus zinc finger-like domains"/>
    <property type="match status" value="1"/>
</dbReference>
<keyword evidence="1" id="KW-0863">Zinc-finger</keyword>
<dbReference type="GO" id="GO:0008270">
    <property type="term" value="F:zinc ion binding"/>
    <property type="evidence" value="ECO:0007669"/>
    <property type="project" value="UniProtKB-KW"/>
</dbReference>
<evidence type="ECO:0000259" key="3">
    <source>
        <dbReference type="PROSITE" id="PS50158"/>
    </source>
</evidence>
<accession>A0A9P0ZNQ1</accession>
<evidence type="ECO:0000313" key="4">
    <source>
        <dbReference type="EMBL" id="CAH9109316.1"/>
    </source>
</evidence>
<dbReference type="PANTHER" id="PTHR33325:SF11">
    <property type="entry name" value="COLD SHOCK DOMAIN-CONTAINING PROTEIN 4-LIKE"/>
    <property type="match status" value="1"/>
</dbReference>
<keyword evidence="1" id="KW-0479">Metal-binding</keyword>
<feature type="compositionally biased region" description="Polar residues" evidence="2">
    <location>
        <begin position="208"/>
        <end position="218"/>
    </location>
</feature>
<protein>
    <recommendedName>
        <fullName evidence="3">CCHC-type domain-containing protein</fullName>
    </recommendedName>
</protein>
<evidence type="ECO:0000256" key="1">
    <source>
        <dbReference type="PROSITE-ProRule" id="PRU00047"/>
    </source>
</evidence>
<organism evidence="4 5">
    <name type="scientific">Cuscuta europaea</name>
    <name type="common">European dodder</name>
    <dbReference type="NCBI Taxonomy" id="41803"/>
    <lineage>
        <taxon>Eukaryota</taxon>
        <taxon>Viridiplantae</taxon>
        <taxon>Streptophyta</taxon>
        <taxon>Embryophyta</taxon>
        <taxon>Tracheophyta</taxon>
        <taxon>Spermatophyta</taxon>
        <taxon>Magnoliopsida</taxon>
        <taxon>eudicotyledons</taxon>
        <taxon>Gunneridae</taxon>
        <taxon>Pentapetalae</taxon>
        <taxon>asterids</taxon>
        <taxon>lamiids</taxon>
        <taxon>Solanales</taxon>
        <taxon>Convolvulaceae</taxon>
        <taxon>Cuscuteae</taxon>
        <taxon>Cuscuta</taxon>
        <taxon>Cuscuta subgen. Cuscuta</taxon>
    </lineage>
</organism>
<dbReference type="Pfam" id="PF00098">
    <property type="entry name" value="zf-CCHC"/>
    <property type="match status" value="1"/>
</dbReference>